<evidence type="ECO:0000256" key="6">
    <source>
        <dbReference type="HAMAP-Rule" id="MF_00031"/>
    </source>
</evidence>
<dbReference type="GO" id="GO:0048476">
    <property type="term" value="C:Holliday junction resolvase complex"/>
    <property type="evidence" value="ECO:0007669"/>
    <property type="project" value="UniProtKB-UniRule"/>
</dbReference>
<comment type="subcellular location">
    <subcellularLocation>
        <location evidence="6">Cytoplasm</location>
    </subcellularLocation>
</comment>
<keyword evidence="4 6" id="KW-0233">DNA recombination</keyword>
<dbReference type="GO" id="GO:0006281">
    <property type="term" value="P:DNA repair"/>
    <property type="evidence" value="ECO:0007669"/>
    <property type="project" value="UniProtKB-UniRule"/>
</dbReference>
<comment type="caution">
    <text evidence="10">The sequence shown here is derived from an EMBL/GenBank/DDBJ whole genome shotgun (WGS) entry which is preliminary data.</text>
</comment>
<proteinExistence type="inferred from homology"/>
<feature type="region of interest" description="Domain III" evidence="6">
    <location>
        <begin position="145"/>
        <end position="193"/>
    </location>
</feature>
<evidence type="ECO:0000259" key="8">
    <source>
        <dbReference type="Pfam" id="PF07499"/>
    </source>
</evidence>
<dbReference type="Pfam" id="PF07499">
    <property type="entry name" value="RuvA_C"/>
    <property type="match status" value="1"/>
</dbReference>
<evidence type="ECO:0000256" key="5">
    <source>
        <dbReference type="ARBA" id="ARBA00023204"/>
    </source>
</evidence>
<dbReference type="GO" id="GO:0005524">
    <property type="term" value="F:ATP binding"/>
    <property type="evidence" value="ECO:0007669"/>
    <property type="project" value="InterPro"/>
</dbReference>
<evidence type="ECO:0000313" key="11">
    <source>
        <dbReference type="Proteomes" id="UP000240621"/>
    </source>
</evidence>
<evidence type="ECO:0000256" key="4">
    <source>
        <dbReference type="ARBA" id="ARBA00023172"/>
    </source>
</evidence>
<dbReference type="GO" id="GO:0005737">
    <property type="term" value="C:cytoplasm"/>
    <property type="evidence" value="ECO:0007669"/>
    <property type="project" value="UniProtKB-SubCell"/>
</dbReference>
<dbReference type="InterPro" id="IPR010994">
    <property type="entry name" value="RuvA_2-like"/>
</dbReference>
<comment type="domain">
    <text evidence="6">Has three domains with a flexible linker between the domains II and III and assumes an 'L' shape. Domain III is highly mobile and contacts RuvB.</text>
</comment>
<keyword evidence="10" id="KW-0347">Helicase</keyword>
<dbReference type="OrthoDB" id="5293449at2"/>
<keyword evidence="2 6" id="KW-0227">DNA damage</keyword>
<dbReference type="InterPro" id="IPR013849">
    <property type="entry name" value="DNA_helicase_Holl-junc_RuvA_I"/>
</dbReference>
<feature type="domain" description="Holliday junction DNA helicase RuvA C-terminal" evidence="8">
    <location>
        <begin position="149"/>
        <end position="193"/>
    </location>
</feature>
<dbReference type="InterPro" id="IPR011114">
    <property type="entry name" value="RuvA_C"/>
</dbReference>
<dbReference type="EMBL" id="BLAU01000001">
    <property type="protein sequence ID" value="GET20773.1"/>
    <property type="molecule type" value="Genomic_DNA"/>
</dbReference>
<dbReference type="Pfam" id="PF14520">
    <property type="entry name" value="HHH_5"/>
    <property type="match status" value="1"/>
</dbReference>
<dbReference type="GO" id="GO:0000400">
    <property type="term" value="F:four-way junction DNA binding"/>
    <property type="evidence" value="ECO:0007669"/>
    <property type="project" value="UniProtKB-UniRule"/>
</dbReference>
<dbReference type="GO" id="GO:0006310">
    <property type="term" value="P:DNA recombination"/>
    <property type="evidence" value="ECO:0007669"/>
    <property type="project" value="UniProtKB-UniRule"/>
</dbReference>
<dbReference type="InterPro" id="IPR036267">
    <property type="entry name" value="RuvA_C_sf"/>
</dbReference>
<feature type="domain" description="DNA helicase Holliday junction RuvA type" evidence="7">
    <location>
        <begin position="1"/>
        <end position="61"/>
    </location>
</feature>
<dbReference type="Proteomes" id="UP000240621">
    <property type="component" value="Unassembled WGS sequence"/>
</dbReference>
<dbReference type="Gene3D" id="2.40.50.140">
    <property type="entry name" value="Nucleic acid-binding proteins"/>
    <property type="match status" value="1"/>
</dbReference>
<evidence type="ECO:0000313" key="12">
    <source>
        <dbReference type="Proteomes" id="UP000396862"/>
    </source>
</evidence>
<dbReference type="GO" id="GO:0009379">
    <property type="term" value="C:Holliday junction helicase complex"/>
    <property type="evidence" value="ECO:0007669"/>
    <property type="project" value="InterPro"/>
</dbReference>
<dbReference type="Gene3D" id="1.10.8.10">
    <property type="entry name" value="DNA helicase RuvA subunit, C-terminal domain"/>
    <property type="match status" value="1"/>
</dbReference>
<comment type="caution">
    <text evidence="6">Lacks conserved residue(s) required for the propagation of feature annotation.</text>
</comment>
<dbReference type="SUPFAM" id="SSF47781">
    <property type="entry name" value="RuvA domain 2-like"/>
    <property type="match status" value="1"/>
</dbReference>
<keyword evidence="12" id="KW-1185">Reference proteome</keyword>
<dbReference type="NCBIfam" id="TIGR00084">
    <property type="entry name" value="ruvA"/>
    <property type="match status" value="1"/>
</dbReference>
<comment type="function">
    <text evidence="6">The RuvA-RuvB-RuvC complex processes Holliday junction (HJ) DNA during genetic recombination and DNA repair, while the RuvA-RuvB complex plays an important role in the rescue of blocked DNA replication forks via replication fork reversal (RFR). RuvA specifically binds to HJ cruciform DNA, conferring on it an open structure. The RuvB hexamer acts as an ATP-dependent pump, pulling dsDNA into and through the RuvAB complex. HJ branch migration allows RuvC to scan DNA until it finds its consensus sequence, where it cleaves and resolves the cruciform DNA.</text>
</comment>
<sequence>MYEYIKGNITELTPASVIVETGGIGYFINISLTTYTRLNGRENVTVFLQQIVREDAHLLYGFADRDEREIFRLLISVNGIGANTAVMMLSSYQPEQLRDAIATENVNVLKSIKGIGAKTAQRVIIDLKDKIGKSSESVQVFDKADNTTREEALSALVMLGFNKRAIEKALDRIFSDNPGISVEETIKIALKNL</sequence>
<gene>
    <name evidence="6 9" type="primary">ruvA</name>
    <name evidence="10" type="ORF">CLV93_102397</name>
    <name evidence="9" type="ORF">JCM18694_10190</name>
</gene>
<dbReference type="HAMAP" id="MF_00031">
    <property type="entry name" value="DNA_HJ_migration_RuvA"/>
    <property type="match status" value="1"/>
</dbReference>
<dbReference type="Gene3D" id="1.10.150.20">
    <property type="entry name" value="5' to 3' exonuclease, C-terminal subdomain"/>
    <property type="match status" value="1"/>
</dbReference>
<keyword evidence="10" id="KW-0378">Hydrolase</keyword>
<evidence type="ECO:0000313" key="10">
    <source>
        <dbReference type="EMBL" id="PSK84607.1"/>
    </source>
</evidence>
<evidence type="ECO:0000259" key="7">
    <source>
        <dbReference type="Pfam" id="PF01330"/>
    </source>
</evidence>
<evidence type="ECO:0000256" key="1">
    <source>
        <dbReference type="ARBA" id="ARBA00022490"/>
    </source>
</evidence>
<dbReference type="RefSeq" id="WP_106541194.1">
    <property type="nucleotide sequence ID" value="NZ_BLAU01000001.1"/>
</dbReference>
<reference evidence="9 12" key="2">
    <citation type="submission" date="2019-10" db="EMBL/GenBank/DDBJ databases">
        <title>Prolixibacter strains distinguished by the presence of nitrate reductase genes were adept at nitrate-dependent anaerobic corrosion of metallic iron and carbon steel.</title>
        <authorList>
            <person name="Iino T."/>
            <person name="Shono N."/>
            <person name="Ito K."/>
            <person name="Nakamura R."/>
            <person name="Sueoka K."/>
            <person name="Harayama S."/>
            <person name="Ohkuma M."/>
        </authorList>
    </citation>
    <scope>NUCLEOTIDE SEQUENCE [LARGE SCALE GENOMIC DNA]</scope>
    <source>
        <strain evidence="9 12">MIC1-1</strain>
    </source>
</reference>
<keyword evidence="10" id="KW-0547">Nucleotide-binding</keyword>
<comment type="subunit">
    <text evidence="6">Homotetramer. Forms an RuvA(8)-RuvB(12)-Holliday junction (HJ) complex. HJ DNA is sandwiched between 2 RuvA tetramers; dsDNA enters through RuvA and exits via RuvB. An RuvB hexamer assembles on each DNA strand where it exits the tetramer. Each RuvB hexamer is contacted by two RuvA subunits (via domain III) on 2 adjacent RuvB subunits; this complex drives branch migration. In the full resolvosome a probable DNA-RuvA(4)-RuvB(12)-RuvC(2) complex forms which resolves the HJ.</text>
</comment>
<keyword evidence="3 6" id="KW-0238">DNA-binding</keyword>
<accession>A0A2P8CI08</accession>
<dbReference type="Proteomes" id="UP000396862">
    <property type="component" value="Unassembled WGS sequence"/>
</dbReference>
<keyword evidence="1 6" id="KW-0963">Cytoplasm</keyword>
<organism evidence="10 11">
    <name type="scientific">Prolixibacter denitrificans</name>
    <dbReference type="NCBI Taxonomy" id="1541063"/>
    <lineage>
        <taxon>Bacteria</taxon>
        <taxon>Pseudomonadati</taxon>
        <taxon>Bacteroidota</taxon>
        <taxon>Bacteroidia</taxon>
        <taxon>Marinilabiliales</taxon>
        <taxon>Prolixibacteraceae</taxon>
        <taxon>Prolixibacter</taxon>
    </lineage>
</organism>
<dbReference type="CDD" id="cd14332">
    <property type="entry name" value="UBA_RuvA_C"/>
    <property type="match status" value="1"/>
</dbReference>
<comment type="similarity">
    <text evidence="6">Belongs to the RuvA family.</text>
</comment>
<protein>
    <recommendedName>
        <fullName evidence="6">Holliday junction branch migration complex subunit RuvA</fullName>
    </recommendedName>
</protein>
<dbReference type="AlphaFoldDB" id="A0A2P8CI08"/>
<dbReference type="InterPro" id="IPR012340">
    <property type="entry name" value="NA-bd_OB-fold"/>
</dbReference>
<keyword evidence="5 6" id="KW-0234">DNA repair</keyword>
<evidence type="ECO:0000256" key="2">
    <source>
        <dbReference type="ARBA" id="ARBA00022763"/>
    </source>
</evidence>
<dbReference type="EMBL" id="PYGC01000002">
    <property type="protein sequence ID" value="PSK84607.1"/>
    <property type="molecule type" value="Genomic_DNA"/>
</dbReference>
<name>A0A2P8CI08_9BACT</name>
<dbReference type="Pfam" id="PF01330">
    <property type="entry name" value="RuvA_N"/>
    <property type="match status" value="1"/>
</dbReference>
<reference evidence="10 11" key="1">
    <citation type="submission" date="2018-03" db="EMBL/GenBank/DDBJ databases">
        <title>Genomic Encyclopedia of Archaeal and Bacterial Type Strains, Phase II (KMG-II): from individual species to whole genera.</title>
        <authorList>
            <person name="Goeker M."/>
        </authorList>
    </citation>
    <scope>NUCLEOTIDE SEQUENCE [LARGE SCALE GENOMIC DNA]</scope>
    <source>
        <strain evidence="10 11">DSM 27267</strain>
    </source>
</reference>
<dbReference type="SUPFAM" id="SSF50249">
    <property type="entry name" value="Nucleic acid-binding proteins"/>
    <property type="match status" value="1"/>
</dbReference>
<dbReference type="GO" id="GO:0009378">
    <property type="term" value="F:four-way junction helicase activity"/>
    <property type="evidence" value="ECO:0007669"/>
    <property type="project" value="InterPro"/>
</dbReference>
<keyword evidence="10" id="KW-0067">ATP-binding</keyword>
<evidence type="ECO:0000313" key="9">
    <source>
        <dbReference type="EMBL" id="GET20773.1"/>
    </source>
</evidence>
<dbReference type="InterPro" id="IPR000085">
    <property type="entry name" value="RuvA"/>
</dbReference>
<evidence type="ECO:0000256" key="3">
    <source>
        <dbReference type="ARBA" id="ARBA00023125"/>
    </source>
</evidence>
<dbReference type="SUPFAM" id="SSF46929">
    <property type="entry name" value="DNA helicase RuvA subunit, C-terminal domain"/>
    <property type="match status" value="1"/>
</dbReference>